<dbReference type="OrthoDB" id="5482258at2"/>
<feature type="compositionally biased region" description="Polar residues" evidence="1">
    <location>
        <begin position="39"/>
        <end position="55"/>
    </location>
</feature>
<dbReference type="Pfam" id="PF01841">
    <property type="entry name" value="Transglut_core"/>
    <property type="match status" value="1"/>
</dbReference>
<evidence type="ECO:0000259" key="2">
    <source>
        <dbReference type="Pfam" id="PF01841"/>
    </source>
</evidence>
<dbReference type="InterPro" id="IPR002931">
    <property type="entry name" value="Transglutaminase-like"/>
</dbReference>
<proteinExistence type="predicted"/>
<name>A0A5C6XBF3_9DELT</name>
<dbReference type="InterPro" id="IPR038765">
    <property type="entry name" value="Papain-like_cys_pep_sf"/>
</dbReference>
<dbReference type="Gene3D" id="3.10.620.30">
    <property type="match status" value="1"/>
</dbReference>
<gene>
    <name evidence="3" type="ORF">FRC98_02215</name>
</gene>
<evidence type="ECO:0000313" key="4">
    <source>
        <dbReference type="Proteomes" id="UP000321412"/>
    </source>
</evidence>
<evidence type="ECO:0000256" key="1">
    <source>
        <dbReference type="SAM" id="MobiDB-lite"/>
    </source>
</evidence>
<feature type="region of interest" description="Disordered" evidence="1">
    <location>
        <begin position="39"/>
        <end position="62"/>
    </location>
</feature>
<reference evidence="3 4" key="1">
    <citation type="submission" date="2019-08" db="EMBL/GenBank/DDBJ databases">
        <title>Bradymonadales sp. TMQ4.</title>
        <authorList>
            <person name="Liang Q."/>
        </authorList>
    </citation>
    <scope>NUCLEOTIDE SEQUENCE [LARGE SCALE GENOMIC DNA]</scope>
    <source>
        <strain evidence="3 4">TMQ4</strain>
    </source>
</reference>
<comment type="caution">
    <text evidence="3">The sequence shown here is derived from an EMBL/GenBank/DDBJ whole genome shotgun (WGS) entry which is preliminary data.</text>
</comment>
<sequence length="749" mass="80963">MRPAMREIFGHSHSTRAAVLLRAVTFVMMLAWAAPLSAQGSGQDGAETTENTSAQDVAGPSITASELNTLKARISELRGEARRLNSQGEDTRVLSVDEALRQIPRPHSPGNIYRWVRDTIAFEPYTGALRGVQGTLIAGSGNAVDQALLTRELLRRAGHTTRLATGRLHDADIIEVLASLDTSARVERDGKPAEVTSEGPDAALIARLRDHIWVEVEHRGKFIAVDPVAAPLVGMTPARAQAHHDRLPEALATTLEVELVGRLTDTQRISHLTISGPLSRYAYRTLTLGFEPDATRARGRIPVLMVGDQASRGQAIPVDALESLELNFRLKSGAREQRWTQTLYRGAADFDIFAFDAQHFSITLMPGWSSDAWLARHAKASATNALEALQSYADDLASTGDAPDTGSDEIRATDAMMHELSALLPAAFIRRLDRSISQSANQLGVRPVLSQPRAVVTASLRRGDEVFVDLQLSGDRVDALPLGEVPEVASAAFGGLYGHLLDTLTAEFLEQHGGRRMLTVARIFRRATHQRIPFTTVDARTIEKLDTLRISDAIRAQLGDLIRRQGHVILSPLQNVDVDGVERFGWWSVDPLSGWMRAHPTDALLAQVEQRDADALSPTRHLDLHAELVAHSLRAASSSLTPSSSDNASICVATRELLALSRAFCATSQPIASPELDVCLNDPQGGQVPISASTDMLGLAGGSCVERLATTRCGAVYARAVARGELTLRYGDAGQTSDGEVTPPAPRCQ</sequence>
<dbReference type="Proteomes" id="UP000321412">
    <property type="component" value="Unassembled WGS sequence"/>
</dbReference>
<dbReference type="SUPFAM" id="SSF54001">
    <property type="entry name" value="Cysteine proteinases"/>
    <property type="match status" value="1"/>
</dbReference>
<evidence type="ECO:0000313" key="3">
    <source>
        <dbReference type="EMBL" id="TXD39237.1"/>
    </source>
</evidence>
<keyword evidence="4" id="KW-1185">Reference proteome</keyword>
<accession>A0A5C6XBF3</accession>
<dbReference type="AlphaFoldDB" id="A0A5C6XBF3"/>
<organism evidence="3 4">
    <name type="scientific">Lujinxingia vulgaris</name>
    <dbReference type="NCBI Taxonomy" id="2600176"/>
    <lineage>
        <taxon>Bacteria</taxon>
        <taxon>Deltaproteobacteria</taxon>
        <taxon>Bradymonadales</taxon>
        <taxon>Lujinxingiaceae</taxon>
        <taxon>Lujinxingia</taxon>
    </lineage>
</organism>
<protein>
    <submittedName>
        <fullName evidence="3">Transglutaminase domain-containing protein</fullName>
    </submittedName>
</protein>
<dbReference type="EMBL" id="VOSM01000001">
    <property type="protein sequence ID" value="TXD39237.1"/>
    <property type="molecule type" value="Genomic_DNA"/>
</dbReference>
<feature type="domain" description="Transglutaminase-like" evidence="2">
    <location>
        <begin position="111"/>
        <end position="227"/>
    </location>
</feature>